<proteinExistence type="predicted"/>
<reference evidence="2" key="1">
    <citation type="submission" date="2022-11" db="EMBL/GenBank/DDBJ databases">
        <title>Centuries of genome instability and evolution in soft-shell clam transmissible cancer (bioRxiv).</title>
        <authorList>
            <person name="Hart S.F.M."/>
            <person name="Yonemitsu M.A."/>
            <person name="Giersch R.M."/>
            <person name="Beal B.F."/>
            <person name="Arriagada G."/>
            <person name="Davis B.W."/>
            <person name="Ostrander E.A."/>
            <person name="Goff S.P."/>
            <person name="Metzger M.J."/>
        </authorList>
    </citation>
    <scope>NUCLEOTIDE SEQUENCE</scope>
    <source>
        <strain evidence="2">MELC-2E11</strain>
        <tissue evidence="2">Siphon/mantle</tissue>
    </source>
</reference>
<name>A0ABY7F5G0_MYAAR</name>
<evidence type="ECO:0000256" key="1">
    <source>
        <dbReference type="SAM" id="MobiDB-lite"/>
    </source>
</evidence>
<feature type="compositionally biased region" description="Polar residues" evidence="1">
    <location>
        <begin position="190"/>
        <end position="200"/>
    </location>
</feature>
<sequence>HGIPLYDDPLFSAFIHSTTEVLTTLSPAAFVENEGISTELVIILIVSLNDHASTNLGRPGVTKDVDSLQNDEAVAREYQSEEDGISANAKRNKDNEQTRVKKQVGMQLGGTKPLDGEDEVTYTDTDQPGRSSTTLGSSSEKTLQTNQSTNQFPEYSCPLSNKNNPVSTHSNETGLAHSTMTEEQRRRDTNPPSDTSTVAQDTEDGFKQTENVLNGQTPFSNVIS</sequence>
<organism evidence="2 3">
    <name type="scientific">Mya arenaria</name>
    <name type="common">Soft-shell clam</name>
    <dbReference type="NCBI Taxonomy" id="6604"/>
    <lineage>
        <taxon>Eukaryota</taxon>
        <taxon>Metazoa</taxon>
        <taxon>Spiralia</taxon>
        <taxon>Lophotrochozoa</taxon>
        <taxon>Mollusca</taxon>
        <taxon>Bivalvia</taxon>
        <taxon>Autobranchia</taxon>
        <taxon>Heteroconchia</taxon>
        <taxon>Euheterodonta</taxon>
        <taxon>Imparidentia</taxon>
        <taxon>Neoheterodontei</taxon>
        <taxon>Myida</taxon>
        <taxon>Myoidea</taxon>
        <taxon>Myidae</taxon>
        <taxon>Mya</taxon>
    </lineage>
</organism>
<feature type="region of interest" description="Disordered" evidence="1">
    <location>
        <begin position="76"/>
        <end position="201"/>
    </location>
</feature>
<feature type="compositionally biased region" description="Polar residues" evidence="1">
    <location>
        <begin position="122"/>
        <end position="179"/>
    </location>
</feature>
<protein>
    <submittedName>
        <fullName evidence="2">Uncharacterized protein</fullName>
    </submittedName>
</protein>
<keyword evidence="3" id="KW-1185">Reference proteome</keyword>
<accession>A0ABY7F5G0</accession>
<dbReference type="Proteomes" id="UP001164746">
    <property type="component" value="Chromosome 10"/>
</dbReference>
<evidence type="ECO:0000313" key="3">
    <source>
        <dbReference type="Proteomes" id="UP001164746"/>
    </source>
</evidence>
<feature type="non-terminal residue" evidence="2">
    <location>
        <position position="1"/>
    </location>
</feature>
<evidence type="ECO:0000313" key="2">
    <source>
        <dbReference type="EMBL" id="WAR16276.1"/>
    </source>
</evidence>
<dbReference type="EMBL" id="CP111021">
    <property type="protein sequence ID" value="WAR16276.1"/>
    <property type="molecule type" value="Genomic_DNA"/>
</dbReference>
<feature type="compositionally biased region" description="Basic and acidic residues" evidence="1">
    <location>
        <begin position="180"/>
        <end position="189"/>
    </location>
</feature>
<gene>
    <name evidence="2" type="ORF">MAR_030870</name>
</gene>